<dbReference type="PANTHER" id="PTHR12952">
    <property type="entry name" value="SYS1"/>
    <property type="match status" value="1"/>
</dbReference>
<evidence type="ECO:0000256" key="6">
    <source>
        <dbReference type="ARBA" id="ARBA00022989"/>
    </source>
</evidence>
<dbReference type="EMBL" id="KV907498">
    <property type="protein sequence ID" value="OOF96640.1"/>
    <property type="molecule type" value="Genomic_DNA"/>
</dbReference>
<organism evidence="11 12">
    <name type="scientific">Aspergillus carbonarius (strain ITEM 5010)</name>
    <dbReference type="NCBI Taxonomy" id="602072"/>
    <lineage>
        <taxon>Eukaryota</taxon>
        <taxon>Fungi</taxon>
        <taxon>Dikarya</taxon>
        <taxon>Ascomycota</taxon>
        <taxon>Pezizomycotina</taxon>
        <taxon>Eurotiomycetes</taxon>
        <taxon>Eurotiomycetidae</taxon>
        <taxon>Eurotiales</taxon>
        <taxon>Aspergillaceae</taxon>
        <taxon>Aspergillus</taxon>
        <taxon>Aspergillus subgen. Circumdati</taxon>
    </lineage>
</organism>
<keyword evidence="8 10" id="KW-0472">Membrane</keyword>
<proteinExistence type="inferred from homology"/>
<evidence type="ECO:0000256" key="7">
    <source>
        <dbReference type="ARBA" id="ARBA00023034"/>
    </source>
</evidence>
<evidence type="ECO:0000256" key="5">
    <source>
        <dbReference type="ARBA" id="ARBA00022927"/>
    </source>
</evidence>
<dbReference type="PANTHER" id="PTHR12952:SF0">
    <property type="entry name" value="PROTEIN SYS1 HOMOLOG"/>
    <property type="match status" value="1"/>
</dbReference>
<keyword evidence="7" id="KW-0333">Golgi apparatus</keyword>
<keyword evidence="4 10" id="KW-0812">Transmembrane</keyword>
<comment type="subcellular location">
    <subcellularLocation>
        <location evidence="1">Golgi apparatus membrane</location>
        <topology evidence="1">Multi-pass membrane protein</topology>
    </subcellularLocation>
</comment>
<keyword evidence="6 10" id="KW-1133">Transmembrane helix</keyword>
<dbReference type="InterPro" id="IPR019185">
    <property type="entry name" value="Integral_membrane_SYS1-rel"/>
</dbReference>
<name>A0A1R3RQA5_ASPC5</name>
<keyword evidence="5" id="KW-0653">Protein transport</keyword>
<evidence type="ECO:0000313" key="11">
    <source>
        <dbReference type="EMBL" id="OOF96640.1"/>
    </source>
</evidence>
<feature type="transmembrane region" description="Helical" evidence="10">
    <location>
        <begin position="68"/>
        <end position="89"/>
    </location>
</feature>
<evidence type="ECO:0000256" key="1">
    <source>
        <dbReference type="ARBA" id="ARBA00004653"/>
    </source>
</evidence>
<gene>
    <name evidence="11" type="ORF">ASPCADRAFT_145312</name>
</gene>
<dbReference type="GO" id="GO:0034067">
    <property type="term" value="P:protein localization to Golgi apparatus"/>
    <property type="evidence" value="ECO:0007669"/>
    <property type="project" value="TreeGrafter"/>
</dbReference>
<evidence type="ECO:0000256" key="4">
    <source>
        <dbReference type="ARBA" id="ARBA00022692"/>
    </source>
</evidence>
<dbReference type="Proteomes" id="UP000188318">
    <property type="component" value="Unassembled WGS sequence"/>
</dbReference>
<keyword evidence="3" id="KW-0813">Transport</keyword>
<evidence type="ECO:0000256" key="8">
    <source>
        <dbReference type="ARBA" id="ARBA00023136"/>
    </source>
</evidence>
<dbReference type="OMA" id="EYEMVGM"/>
<sequence length="222" mass="23648">MPPRRRPPRGGSRTELPPLKIVRKILLLQLAYYVTATALILFTTVVYGTPFSLDLVFSWNAVRGDTTIGWMLGLVWILSSGIGVIFLLLLVSRSKLIPDFALTLHFLHLIATTLYSHSVPANWLWWGLQGASAAFMTFLGIWACRWRELQPISFGGLAGGSGTAGGSGGETQGGGGPSGGEESFSFSLSRGRGRGRGLRDGGGSSSGGDEYEMVDVKGEGAV</sequence>
<reference evidence="12" key="1">
    <citation type="journal article" date="2017" name="Genome Biol.">
        <title>Comparative genomics reveals high biological diversity and specific adaptations in the industrially and medically important fungal genus Aspergillus.</title>
        <authorList>
            <person name="de Vries R.P."/>
            <person name="Riley R."/>
            <person name="Wiebenga A."/>
            <person name="Aguilar-Osorio G."/>
            <person name="Amillis S."/>
            <person name="Uchima C.A."/>
            <person name="Anderluh G."/>
            <person name="Asadollahi M."/>
            <person name="Askin M."/>
            <person name="Barry K."/>
            <person name="Battaglia E."/>
            <person name="Bayram O."/>
            <person name="Benocci T."/>
            <person name="Braus-Stromeyer S.A."/>
            <person name="Caldana C."/>
            <person name="Canovas D."/>
            <person name="Cerqueira G.C."/>
            <person name="Chen F."/>
            <person name="Chen W."/>
            <person name="Choi C."/>
            <person name="Clum A."/>
            <person name="Dos Santos R.A."/>
            <person name="Damasio A.R."/>
            <person name="Diallinas G."/>
            <person name="Emri T."/>
            <person name="Fekete E."/>
            <person name="Flipphi M."/>
            <person name="Freyberg S."/>
            <person name="Gallo A."/>
            <person name="Gournas C."/>
            <person name="Habgood R."/>
            <person name="Hainaut M."/>
            <person name="Harispe M.L."/>
            <person name="Henrissat B."/>
            <person name="Hilden K.S."/>
            <person name="Hope R."/>
            <person name="Hossain A."/>
            <person name="Karabika E."/>
            <person name="Karaffa L."/>
            <person name="Karanyi Z."/>
            <person name="Krasevec N."/>
            <person name="Kuo A."/>
            <person name="Kusch H."/>
            <person name="LaButti K."/>
            <person name="Lagendijk E.L."/>
            <person name="Lapidus A."/>
            <person name="Levasseur A."/>
            <person name="Lindquist E."/>
            <person name="Lipzen A."/>
            <person name="Logrieco A.F."/>
            <person name="MacCabe A."/>
            <person name="Maekelae M.R."/>
            <person name="Malavazi I."/>
            <person name="Melin P."/>
            <person name="Meyer V."/>
            <person name="Mielnichuk N."/>
            <person name="Miskei M."/>
            <person name="Molnar A.P."/>
            <person name="Mule G."/>
            <person name="Ngan C.Y."/>
            <person name="Orejas M."/>
            <person name="Orosz E."/>
            <person name="Ouedraogo J.P."/>
            <person name="Overkamp K.M."/>
            <person name="Park H.-S."/>
            <person name="Perrone G."/>
            <person name="Piumi F."/>
            <person name="Punt P.J."/>
            <person name="Ram A.F."/>
            <person name="Ramon A."/>
            <person name="Rauscher S."/>
            <person name="Record E."/>
            <person name="Riano-Pachon D.M."/>
            <person name="Robert V."/>
            <person name="Roehrig J."/>
            <person name="Ruller R."/>
            <person name="Salamov A."/>
            <person name="Salih N.S."/>
            <person name="Samson R.A."/>
            <person name="Sandor E."/>
            <person name="Sanguinetti M."/>
            <person name="Schuetze T."/>
            <person name="Sepcic K."/>
            <person name="Shelest E."/>
            <person name="Sherlock G."/>
            <person name="Sophianopoulou V."/>
            <person name="Squina F.M."/>
            <person name="Sun H."/>
            <person name="Susca A."/>
            <person name="Todd R.B."/>
            <person name="Tsang A."/>
            <person name="Unkles S.E."/>
            <person name="van de Wiele N."/>
            <person name="van Rossen-Uffink D."/>
            <person name="Oliveira J.V."/>
            <person name="Vesth T.C."/>
            <person name="Visser J."/>
            <person name="Yu J.-H."/>
            <person name="Zhou M."/>
            <person name="Andersen M.R."/>
            <person name="Archer D.B."/>
            <person name="Baker S.E."/>
            <person name="Benoit I."/>
            <person name="Brakhage A.A."/>
            <person name="Braus G.H."/>
            <person name="Fischer R."/>
            <person name="Frisvad J.C."/>
            <person name="Goldman G.H."/>
            <person name="Houbraken J."/>
            <person name="Oakley B."/>
            <person name="Pocsi I."/>
            <person name="Scazzocchio C."/>
            <person name="Seiboth B."/>
            <person name="vanKuyk P.A."/>
            <person name="Wortman J."/>
            <person name="Dyer P.S."/>
            <person name="Grigoriev I.V."/>
        </authorList>
    </citation>
    <scope>NUCLEOTIDE SEQUENCE [LARGE SCALE GENOMIC DNA]</scope>
    <source>
        <strain evidence="12">ITEM 5010</strain>
    </source>
</reference>
<feature type="transmembrane region" description="Helical" evidence="10">
    <location>
        <begin position="123"/>
        <end position="144"/>
    </location>
</feature>
<dbReference type="VEuPathDB" id="FungiDB:ASPCADRAFT_145312"/>
<dbReference type="Pfam" id="PF09801">
    <property type="entry name" value="SYS1"/>
    <property type="match status" value="1"/>
</dbReference>
<evidence type="ECO:0008006" key="13">
    <source>
        <dbReference type="Google" id="ProtNLM"/>
    </source>
</evidence>
<protein>
    <recommendedName>
        <fullName evidence="13">Protein SYS1</fullName>
    </recommendedName>
</protein>
<feature type="transmembrane region" description="Helical" evidence="10">
    <location>
        <begin position="96"/>
        <end position="117"/>
    </location>
</feature>
<dbReference type="GO" id="GO:0006895">
    <property type="term" value="P:Golgi to endosome transport"/>
    <property type="evidence" value="ECO:0007669"/>
    <property type="project" value="TreeGrafter"/>
</dbReference>
<dbReference type="STRING" id="602072.A0A1R3RQA5"/>
<evidence type="ECO:0000256" key="10">
    <source>
        <dbReference type="SAM" id="Phobius"/>
    </source>
</evidence>
<feature type="compositionally biased region" description="Gly residues" evidence="9">
    <location>
        <begin position="161"/>
        <end position="179"/>
    </location>
</feature>
<dbReference type="OrthoDB" id="542931at2759"/>
<feature type="transmembrane region" description="Helical" evidence="10">
    <location>
        <begin position="21"/>
        <end position="48"/>
    </location>
</feature>
<evidence type="ECO:0000256" key="3">
    <source>
        <dbReference type="ARBA" id="ARBA00022448"/>
    </source>
</evidence>
<feature type="region of interest" description="Disordered" evidence="9">
    <location>
        <begin position="161"/>
        <end position="222"/>
    </location>
</feature>
<accession>A0A1R3RQA5</accession>
<dbReference type="AlphaFoldDB" id="A0A1R3RQA5"/>
<feature type="compositionally biased region" description="Low complexity" evidence="9">
    <location>
        <begin position="180"/>
        <end position="190"/>
    </location>
</feature>
<keyword evidence="12" id="KW-1185">Reference proteome</keyword>
<evidence type="ECO:0000256" key="2">
    <source>
        <dbReference type="ARBA" id="ARBA00008160"/>
    </source>
</evidence>
<dbReference type="GO" id="GO:0005829">
    <property type="term" value="C:cytosol"/>
    <property type="evidence" value="ECO:0007669"/>
    <property type="project" value="GOC"/>
</dbReference>
<evidence type="ECO:0000313" key="12">
    <source>
        <dbReference type="Proteomes" id="UP000188318"/>
    </source>
</evidence>
<dbReference type="GO" id="GO:0043001">
    <property type="term" value="P:Golgi to plasma membrane protein transport"/>
    <property type="evidence" value="ECO:0007669"/>
    <property type="project" value="TreeGrafter"/>
</dbReference>
<evidence type="ECO:0000256" key="9">
    <source>
        <dbReference type="SAM" id="MobiDB-lite"/>
    </source>
</evidence>
<comment type="similarity">
    <text evidence="2">Belongs to the SYS1 family.</text>
</comment>
<dbReference type="GO" id="GO:0005802">
    <property type="term" value="C:trans-Golgi network"/>
    <property type="evidence" value="ECO:0007669"/>
    <property type="project" value="TreeGrafter"/>
</dbReference>
<dbReference type="GO" id="GO:0000139">
    <property type="term" value="C:Golgi membrane"/>
    <property type="evidence" value="ECO:0007669"/>
    <property type="project" value="UniProtKB-SubCell"/>
</dbReference>